<accession>A0A6J6EI08</accession>
<dbReference type="AlphaFoldDB" id="A0A6J6EI08"/>
<organism evidence="2">
    <name type="scientific">freshwater metagenome</name>
    <dbReference type="NCBI Taxonomy" id="449393"/>
    <lineage>
        <taxon>unclassified sequences</taxon>
        <taxon>metagenomes</taxon>
        <taxon>ecological metagenomes</taxon>
    </lineage>
</organism>
<proteinExistence type="predicted"/>
<protein>
    <submittedName>
        <fullName evidence="2">Unannotated protein</fullName>
    </submittedName>
</protein>
<feature type="region of interest" description="Disordered" evidence="1">
    <location>
        <begin position="128"/>
        <end position="165"/>
    </location>
</feature>
<evidence type="ECO:0000313" key="2">
    <source>
        <dbReference type="EMBL" id="CAB4575069.1"/>
    </source>
</evidence>
<feature type="compositionally biased region" description="Polar residues" evidence="1">
    <location>
        <begin position="154"/>
        <end position="165"/>
    </location>
</feature>
<dbReference type="EMBL" id="CAEZTR010000035">
    <property type="protein sequence ID" value="CAB4575069.1"/>
    <property type="molecule type" value="Genomic_DNA"/>
</dbReference>
<sequence>MSCCKCANKIRILEGCCAKDDAGNSSVEQCIGRFFAPNTATSLNRHVDRIADRSDDFAIERRARACRVEIYDVDPTCTCVGENLGLCNGIAVVDGFARIVALIQTHCLTVQQINRGIQLHQFPTFRRAASTKPRRSSSPTVPDFSGWNCVAHNPSRSTAAATGPP</sequence>
<name>A0A6J6EI08_9ZZZZ</name>
<reference evidence="2" key="1">
    <citation type="submission" date="2020-05" db="EMBL/GenBank/DDBJ databases">
        <authorList>
            <person name="Chiriac C."/>
            <person name="Salcher M."/>
            <person name="Ghai R."/>
            <person name="Kavagutti S V."/>
        </authorList>
    </citation>
    <scope>NUCLEOTIDE SEQUENCE</scope>
</reference>
<evidence type="ECO:0000256" key="1">
    <source>
        <dbReference type="SAM" id="MobiDB-lite"/>
    </source>
</evidence>
<gene>
    <name evidence="2" type="ORF">UFOPK1711_00757</name>
</gene>